<protein>
    <recommendedName>
        <fullName evidence="4">CCHC-type domain-containing protein</fullName>
    </recommendedName>
</protein>
<sequence length="544" mass="60614">MIGSQSKRAMNPELLVHSCLFYVLRILQNTQKSIAGSSSPYIAPFFIRKKRYPVVYNKQIFKQTFEKMSQSASTSGPLLVPITLNEDKVTRLLEELPAPENQEPALAGLGWTTPQIVGFTLNETVYYHTLQKNKEKSLFKLHPVVQKLLGVNERGLTPEDLETPSKSCPPNPPIDPVTCPAEVSYFMPDTPFVMKPSSTMKFITYAPKKPATDQTTPEKGKAKENPSTNETVKPAARYYRSEEPPTSPVSNAKIDDVDTVMKNNDVKPEVFNPFTDPATLAAFFKWQASLEVDKGKIISDVAKISLNQATSGDEPRASASPFESNQGGFPTERDSTKTIKSLMIRKFPKFDGTSPTDANIWLQNLAKHILTRNSIAERFENFSFRSGEKVMDAFGRFQLIQTDAAQISYPYDEGTMFMRKLPPQIRKFVQQEVDREARNGVTMSFPKLILCANAQDVLLRPNGASVNSVSQDHAARSKGNNKRKASEVAMKKNDRTCYNCGKKGHIFGTIENRECPEPASSRTLNYFKKVKGNPKASGSGESKA</sequence>
<gene>
    <name evidence="2" type="ORF">MELLADRAFT_114706</name>
</gene>
<dbReference type="Gene3D" id="4.10.60.10">
    <property type="entry name" value="Zinc finger, CCHC-type"/>
    <property type="match status" value="1"/>
</dbReference>
<evidence type="ECO:0008006" key="4">
    <source>
        <dbReference type="Google" id="ProtNLM"/>
    </source>
</evidence>
<accession>F4SEG4</accession>
<dbReference type="Proteomes" id="UP000001072">
    <property type="component" value="Unassembled WGS sequence"/>
</dbReference>
<dbReference type="KEGG" id="mlr:MELLADRAFT_114706"/>
<evidence type="ECO:0000313" key="2">
    <source>
        <dbReference type="EMBL" id="EGF96962.1"/>
    </source>
</evidence>
<reference evidence="3" key="1">
    <citation type="journal article" date="2011" name="Proc. Natl. Acad. Sci. U.S.A.">
        <title>Obligate biotrophy features unraveled by the genomic analysis of rust fungi.</title>
        <authorList>
            <person name="Duplessis S."/>
            <person name="Cuomo C.A."/>
            <person name="Lin Y.-C."/>
            <person name="Aerts A."/>
            <person name="Tisserant E."/>
            <person name="Veneault-Fourrey C."/>
            <person name="Joly D.L."/>
            <person name="Hacquard S."/>
            <person name="Amselem J."/>
            <person name="Cantarel B.L."/>
            <person name="Chiu R."/>
            <person name="Coutinho P.M."/>
            <person name="Feau N."/>
            <person name="Field M."/>
            <person name="Frey P."/>
            <person name="Gelhaye E."/>
            <person name="Goldberg J."/>
            <person name="Grabherr M.G."/>
            <person name="Kodira C.D."/>
            <person name="Kohler A."/>
            <person name="Kuees U."/>
            <person name="Lindquist E.A."/>
            <person name="Lucas S.M."/>
            <person name="Mago R."/>
            <person name="Mauceli E."/>
            <person name="Morin E."/>
            <person name="Murat C."/>
            <person name="Pangilinan J.L."/>
            <person name="Park R."/>
            <person name="Pearson M."/>
            <person name="Quesneville H."/>
            <person name="Rouhier N."/>
            <person name="Sakthikumar S."/>
            <person name="Salamov A.A."/>
            <person name="Schmutz J."/>
            <person name="Selles B."/>
            <person name="Shapiro H."/>
            <person name="Tanguay P."/>
            <person name="Tuskan G.A."/>
            <person name="Henrissat B."/>
            <person name="Van de Peer Y."/>
            <person name="Rouze P."/>
            <person name="Ellis J.G."/>
            <person name="Dodds P.N."/>
            <person name="Schein J.E."/>
            <person name="Zhong S."/>
            <person name="Hamelin R.C."/>
            <person name="Grigoriev I.V."/>
            <person name="Szabo L.J."/>
            <person name="Martin F."/>
        </authorList>
    </citation>
    <scope>NUCLEOTIDE SEQUENCE [LARGE SCALE GENOMIC DNA]</scope>
    <source>
        <strain evidence="3">98AG31 / pathotype 3-4-7</strain>
    </source>
</reference>
<dbReference type="AlphaFoldDB" id="F4SEG4"/>
<proteinExistence type="predicted"/>
<feature type="region of interest" description="Disordered" evidence="1">
    <location>
        <begin position="309"/>
        <end position="334"/>
    </location>
</feature>
<dbReference type="HOGENOM" id="CLU_502549_0_0_1"/>
<dbReference type="EMBL" id="GL883445">
    <property type="protein sequence ID" value="EGF96962.1"/>
    <property type="molecule type" value="Genomic_DNA"/>
</dbReference>
<organism evidence="3">
    <name type="scientific">Melampsora larici-populina (strain 98AG31 / pathotype 3-4-7)</name>
    <name type="common">Poplar leaf rust fungus</name>
    <dbReference type="NCBI Taxonomy" id="747676"/>
    <lineage>
        <taxon>Eukaryota</taxon>
        <taxon>Fungi</taxon>
        <taxon>Dikarya</taxon>
        <taxon>Basidiomycota</taxon>
        <taxon>Pucciniomycotina</taxon>
        <taxon>Pucciniomycetes</taxon>
        <taxon>Pucciniales</taxon>
        <taxon>Melampsoraceae</taxon>
        <taxon>Melampsora</taxon>
    </lineage>
</organism>
<dbReference type="VEuPathDB" id="FungiDB:MELLADRAFT_114706"/>
<keyword evidence="3" id="KW-1185">Reference proteome</keyword>
<feature type="region of interest" description="Disordered" evidence="1">
    <location>
        <begin position="208"/>
        <end position="252"/>
    </location>
</feature>
<name>F4SEG4_MELLP</name>
<evidence type="ECO:0000256" key="1">
    <source>
        <dbReference type="SAM" id="MobiDB-lite"/>
    </source>
</evidence>
<feature type="region of interest" description="Disordered" evidence="1">
    <location>
        <begin position="467"/>
        <end position="488"/>
    </location>
</feature>
<evidence type="ECO:0000313" key="3">
    <source>
        <dbReference type="Proteomes" id="UP000001072"/>
    </source>
</evidence>
<dbReference type="RefSeq" id="XP_007419768.1">
    <property type="nucleotide sequence ID" value="XM_007419706.1"/>
</dbReference>
<dbReference type="GeneID" id="18925439"/>
<dbReference type="InParanoid" id="F4SEG4"/>